<accession>X1SRF8</accession>
<sequence length="79" mass="8632">MLEAFAYRIPVVSTPKGVEGLAVLHEKQVLVGSTAELFALQCCRLMTNSELGQEISQSALSLLNKHYILDAAKQVVCQK</sequence>
<evidence type="ECO:0008006" key="2">
    <source>
        <dbReference type="Google" id="ProtNLM"/>
    </source>
</evidence>
<proteinExistence type="predicted"/>
<dbReference type="AlphaFoldDB" id="X1SRF8"/>
<gene>
    <name evidence="1" type="ORF">S12H4_06579</name>
</gene>
<comment type="caution">
    <text evidence="1">The sequence shown here is derived from an EMBL/GenBank/DDBJ whole genome shotgun (WGS) entry which is preliminary data.</text>
</comment>
<organism evidence="1">
    <name type="scientific">marine sediment metagenome</name>
    <dbReference type="NCBI Taxonomy" id="412755"/>
    <lineage>
        <taxon>unclassified sequences</taxon>
        <taxon>metagenomes</taxon>
        <taxon>ecological metagenomes</taxon>
    </lineage>
</organism>
<reference evidence="1" key="1">
    <citation type="journal article" date="2014" name="Front. Microbiol.">
        <title>High frequency of phylogenetically diverse reductive dehalogenase-homologous genes in deep subseafloor sedimentary metagenomes.</title>
        <authorList>
            <person name="Kawai M."/>
            <person name="Futagami T."/>
            <person name="Toyoda A."/>
            <person name="Takaki Y."/>
            <person name="Nishi S."/>
            <person name="Hori S."/>
            <person name="Arai W."/>
            <person name="Tsubouchi T."/>
            <person name="Morono Y."/>
            <person name="Uchiyama I."/>
            <person name="Ito T."/>
            <person name="Fujiyama A."/>
            <person name="Inagaki F."/>
            <person name="Takami H."/>
        </authorList>
    </citation>
    <scope>NUCLEOTIDE SEQUENCE</scope>
    <source>
        <strain evidence="1">Expedition CK06-06</strain>
    </source>
</reference>
<dbReference type="EMBL" id="BARW01002331">
    <property type="protein sequence ID" value="GAI70404.1"/>
    <property type="molecule type" value="Genomic_DNA"/>
</dbReference>
<protein>
    <recommendedName>
        <fullName evidence="2">Glycosyl transferase family 1 domain-containing protein</fullName>
    </recommendedName>
</protein>
<evidence type="ECO:0000313" key="1">
    <source>
        <dbReference type="EMBL" id="GAI70404.1"/>
    </source>
</evidence>
<name>X1SRF8_9ZZZZ</name>